<keyword evidence="3" id="KW-1185">Reference proteome</keyword>
<evidence type="ECO:0000313" key="2">
    <source>
        <dbReference type="EMBL" id="KAF2664603.1"/>
    </source>
</evidence>
<feature type="transmembrane region" description="Helical" evidence="1">
    <location>
        <begin position="265"/>
        <end position="287"/>
    </location>
</feature>
<feature type="transmembrane region" description="Helical" evidence="1">
    <location>
        <begin position="308"/>
        <end position="329"/>
    </location>
</feature>
<accession>A0A6A6U032</accession>
<keyword evidence="1" id="KW-1133">Transmembrane helix</keyword>
<dbReference type="EMBL" id="MU004242">
    <property type="protein sequence ID" value="KAF2664603.1"/>
    <property type="molecule type" value="Genomic_DNA"/>
</dbReference>
<keyword evidence="1" id="KW-0812">Transmembrane</keyword>
<evidence type="ECO:0000256" key="1">
    <source>
        <dbReference type="SAM" id="Phobius"/>
    </source>
</evidence>
<name>A0A6A6U032_9PEZI</name>
<reference evidence="2" key="1">
    <citation type="journal article" date="2020" name="Stud. Mycol.">
        <title>101 Dothideomycetes genomes: a test case for predicting lifestyles and emergence of pathogens.</title>
        <authorList>
            <person name="Haridas S."/>
            <person name="Albert R."/>
            <person name="Binder M."/>
            <person name="Bloem J."/>
            <person name="Labutti K."/>
            <person name="Salamov A."/>
            <person name="Andreopoulos B."/>
            <person name="Baker S."/>
            <person name="Barry K."/>
            <person name="Bills G."/>
            <person name="Bluhm B."/>
            <person name="Cannon C."/>
            <person name="Castanera R."/>
            <person name="Culley D."/>
            <person name="Daum C."/>
            <person name="Ezra D."/>
            <person name="Gonzalez J."/>
            <person name="Henrissat B."/>
            <person name="Kuo A."/>
            <person name="Liang C."/>
            <person name="Lipzen A."/>
            <person name="Lutzoni F."/>
            <person name="Magnuson J."/>
            <person name="Mondo S."/>
            <person name="Nolan M."/>
            <person name="Ohm R."/>
            <person name="Pangilinan J."/>
            <person name="Park H.-J."/>
            <person name="Ramirez L."/>
            <person name="Alfaro M."/>
            <person name="Sun H."/>
            <person name="Tritt A."/>
            <person name="Yoshinaga Y."/>
            <person name="Zwiers L.-H."/>
            <person name="Turgeon B."/>
            <person name="Goodwin S."/>
            <person name="Spatafora J."/>
            <person name="Crous P."/>
            <person name="Grigoriev I."/>
        </authorList>
    </citation>
    <scope>NUCLEOTIDE SEQUENCE</scope>
    <source>
        <strain evidence="2">CBS 115976</strain>
    </source>
</reference>
<feature type="transmembrane region" description="Helical" evidence="1">
    <location>
        <begin position="88"/>
        <end position="107"/>
    </location>
</feature>
<feature type="transmembrane region" description="Helical" evidence="1">
    <location>
        <begin position="227"/>
        <end position="253"/>
    </location>
</feature>
<dbReference type="Proteomes" id="UP000799302">
    <property type="component" value="Unassembled WGS sequence"/>
</dbReference>
<sequence>MTLIYFILPSIAMASPHPMSSVVNKTMEVFLPHRGNGTLVDELSCYSLPYGGIGFAGHVLTYWTCALLIGGRRPFMPWRSLERKSLDLCLDALSLFLTIPFALLSIYRCRSAWQFVLLAVWKTTLAVSLSAISFQRSWTIPKDIQTQRVKKATALITGASNSAYQQIPNTAFGDTSYVSLGTTLNEPKPGFASPIVTPLLNSPILNKPSEPDYTSWQTAGPGLKLSLLWWLFLYFLGTIVGLVGLFPIISASYAHKPQVREVTNIFIGIGVGPTVLYVLGVVLWKLLERPKPNASGMKVDKAKVAEGVMHTTVAVTILVIWAGMLAAFYSDWVLGAIAGDLAGRPSAANKPIYWTYFLAKRIPFFSL</sequence>
<dbReference type="AlphaFoldDB" id="A0A6A6U032"/>
<protein>
    <submittedName>
        <fullName evidence="2">Uncharacterized protein</fullName>
    </submittedName>
</protein>
<evidence type="ECO:0000313" key="3">
    <source>
        <dbReference type="Proteomes" id="UP000799302"/>
    </source>
</evidence>
<organism evidence="2 3">
    <name type="scientific">Microthyrium microscopicum</name>
    <dbReference type="NCBI Taxonomy" id="703497"/>
    <lineage>
        <taxon>Eukaryota</taxon>
        <taxon>Fungi</taxon>
        <taxon>Dikarya</taxon>
        <taxon>Ascomycota</taxon>
        <taxon>Pezizomycotina</taxon>
        <taxon>Dothideomycetes</taxon>
        <taxon>Dothideomycetes incertae sedis</taxon>
        <taxon>Microthyriales</taxon>
        <taxon>Microthyriaceae</taxon>
        <taxon>Microthyrium</taxon>
    </lineage>
</organism>
<feature type="transmembrane region" description="Helical" evidence="1">
    <location>
        <begin position="48"/>
        <end position="68"/>
    </location>
</feature>
<dbReference type="OrthoDB" id="2396694at2759"/>
<proteinExistence type="predicted"/>
<feature type="transmembrane region" description="Helical" evidence="1">
    <location>
        <begin position="113"/>
        <end position="134"/>
    </location>
</feature>
<gene>
    <name evidence="2" type="ORF">BT63DRAFT_93599</name>
</gene>
<keyword evidence="1" id="KW-0472">Membrane</keyword>